<feature type="region of interest" description="Disordered" evidence="1">
    <location>
        <begin position="63"/>
        <end position="85"/>
    </location>
</feature>
<proteinExistence type="predicted"/>
<evidence type="ECO:0000313" key="3">
    <source>
        <dbReference type="Proteomes" id="UP000027466"/>
    </source>
</evidence>
<name>A0A069PSD7_9BURK</name>
<sequence>MPNVVIREGLPPFPSLHASARTIEAADDAAPLTIRVSNPLDAGRRRDICEHLRPRIAARCNPSRADTRAARRSTTVRGHAEALAL</sequence>
<organism evidence="2 3">
    <name type="scientific">Caballeronia glathei</name>
    <dbReference type="NCBI Taxonomy" id="60547"/>
    <lineage>
        <taxon>Bacteria</taxon>
        <taxon>Pseudomonadati</taxon>
        <taxon>Pseudomonadota</taxon>
        <taxon>Betaproteobacteria</taxon>
        <taxon>Burkholderiales</taxon>
        <taxon>Burkholderiaceae</taxon>
        <taxon>Caballeronia</taxon>
    </lineage>
</organism>
<gene>
    <name evidence="2" type="ORF">BG61_27145</name>
</gene>
<evidence type="ECO:0000313" key="2">
    <source>
        <dbReference type="EMBL" id="KDR40181.1"/>
    </source>
</evidence>
<dbReference type="AlphaFoldDB" id="A0A069PSD7"/>
<accession>A0A069PSD7</accession>
<protein>
    <submittedName>
        <fullName evidence="2">Uncharacterized protein</fullName>
    </submittedName>
</protein>
<reference evidence="2 3" key="1">
    <citation type="submission" date="2014-03" db="EMBL/GenBank/DDBJ databases">
        <title>Draft Genome Sequences of Four Burkholderia Strains.</title>
        <authorList>
            <person name="Liu X.Y."/>
            <person name="Li C.X."/>
            <person name="Xu J.H."/>
        </authorList>
    </citation>
    <scope>NUCLEOTIDE SEQUENCE [LARGE SCALE GENOMIC DNA]</scope>
    <source>
        <strain evidence="2 3">DSM 50014</strain>
    </source>
</reference>
<evidence type="ECO:0000256" key="1">
    <source>
        <dbReference type="SAM" id="MobiDB-lite"/>
    </source>
</evidence>
<keyword evidence="3" id="KW-1185">Reference proteome</keyword>
<comment type="caution">
    <text evidence="2">The sequence shown here is derived from an EMBL/GenBank/DDBJ whole genome shotgun (WGS) entry which is preliminary data.</text>
</comment>
<dbReference type="Proteomes" id="UP000027466">
    <property type="component" value="Unassembled WGS sequence"/>
</dbReference>
<dbReference type="EMBL" id="JFHC01000045">
    <property type="protein sequence ID" value="KDR40181.1"/>
    <property type="molecule type" value="Genomic_DNA"/>
</dbReference>